<keyword evidence="1" id="KW-0175">Coiled coil</keyword>
<dbReference type="OrthoDB" id="21221at2759"/>
<feature type="coiled-coil region" evidence="1">
    <location>
        <begin position="365"/>
        <end position="392"/>
    </location>
</feature>
<evidence type="ECO:0008006" key="4">
    <source>
        <dbReference type="Google" id="ProtNLM"/>
    </source>
</evidence>
<sequence length="481" mass="54087">MDSSFSHVSYNNGANNSVVYQDQLDINSSPTQQLNYAKPNQQHHQTIINNNNNPNNNLQRKSSLLYQHYTNADHNGSRIMSETVGNYTMGSEYYNNGNQSFSNINENSVYGNTGINNGDGSYWNGNTSINQSPSQQTSNLFNGKQNANLSHRNITAPVFKNGSNSNGYTGYSPSVATTMVSGTLTRGAKSPTVNIHPSASNNANSNLKRAISIKNNGLNDTFDSPSVRNESPFTAKRTLSFKNSAIPTNSVLNHEEQNNYKMELKIKDSQIESLEQEIETLKKMLKLKTSGTLKVENKKNELDMNNDATNNNTNTIKDALDIKNMESMDNYQDSFFFQLAKRNTNSLDDELYMFPEIPNSINELISRLSKRNEANNAKIKDLETRLDSLLTAVMMNPMNISGNSNILNNVPTEHGRYDEEAIAHKLVVRLETLTKENKEMGKMLSYGRSKEYQIDIKLLKRENEILKAKIKELSQKKVETK</sequence>
<organism evidence="2 3">
    <name type="scientific">Hanseniaspora valbyensis NRRL Y-1626</name>
    <dbReference type="NCBI Taxonomy" id="766949"/>
    <lineage>
        <taxon>Eukaryota</taxon>
        <taxon>Fungi</taxon>
        <taxon>Dikarya</taxon>
        <taxon>Ascomycota</taxon>
        <taxon>Saccharomycotina</taxon>
        <taxon>Saccharomycetes</taxon>
        <taxon>Saccharomycodales</taxon>
        <taxon>Saccharomycodaceae</taxon>
        <taxon>Hanseniaspora</taxon>
    </lineage>
</organism>
<name>A0A1B7TFI5_9ASCO</name>
<evidence type="ECO:0000313" key="3">
    <source>
        <dbReference type="Proteomes" id="UP000092321"/>
    </source>
</evidence>
<proteinExistence type="predicted"/>
<dbReference type="Proteomes" id="UP000092321">
    <property type="component" value="Unassembled WGS sequence"/>
</dbReference>
<protein>
    <recommendedName>
        <fullName evidence="4">Protein MUM2</fullName>
    </recommendedName>
</protein>
<evidence type="ECO:0000313" key="2">
    <source>
        <dbReference type="EMBL" id="OBA27491.1"/>
    </source>
</evidence>
<gene>
    <name evidence="2" type="ORF">HANVADRAFT_52242</name>
</gene>
<evidence type="ECO:0000256" key="1">
    <source>
        <dbReference type="SAM" id="Coils"/>
    </source>
</evidence>
<dbReference type="AlphaFoldDB" id="A0A1B7TFI5"/>
<feature type="coiled-coil region" evidence="1">
    <location>
        <begin position="449"/>
        <end position="476"/>
    </location>
</feature>
<comment type="caution">
    <text evidence="2">The sequence shown here is derived from an EMBL/GenBank/DDBJ whole genome shotgun (WGS) entry which is preliminary data.</text>
</comment>
<keyword evidence="3" id="KW-1185">Reference proteome</keyword>
<dbReference type="EMBL" id="LXPE01000008">
    <property type="protein sequence ID" value="OBA27491.1"/>
    <property type="molecule type" value="Genomic_DNA"/>
</dbReference>
<feature type="coiled-coil region" evidence="1">
    <location>
        <begin position="257"/>
        <end position="291"/>
    </location>
</feature>
<accession>A0A1B7TFI5</accession>
<reference evidence="3" key="1">
    <citation type="journal article" date="2016" name="Proc. Natl. Acad. Sci. U.S.A.">
        <title>Comparative genomics of biotechnologically important yeasts.</title>
        <authorList>
            <person name="Riley R."/>
            <person name="Haridas S."/>
            <person name="Wolfe K.H."/>
            <person name="Lopes M.R."/>
            <person name="Hittinger C.T."/>
            <person name="Goeker M."/>
            <person name="Salamov A.A."/>
            <person name="Wisecaver J.H."/>
            <person name="Long T.M."/>
            <person name="Calvey C.H."/>
            <person name="Aerts A.L."/>
            <person name="Barry K.W."/>
            <person name="Choi C."/>
            <person name="Clum A."/>
            <person name="Coughlan A.Y."/>
            <person name="Deshpande S."/>
            <person name="Douglass A.P."/>
            <person name="Hanson S.J."/>
            <person name="Klenk H.-P."/>
            <person name="LaButti K.M."/>
            <person name="Lapidus A."/>
            <person name="Lindquist E.A."/>
            <person name="Lipzen A.M."/>
            <person name="Meier-Kolthoff J.P."/>
            <person name="Ohm R.A."/>
            <person name="Otillar R.P."/>
            <person name="Pangilinan J.L."/>
            <person name="Peng Y."/>
            <person name="Rokas A."/>
            <person name="Rosa C.A."/>
            <person name="Scheuner C."/>
            <person name="Sibirny A.A."/>
            <person name="Slot J.C."/>
            <person name="Stielow J.B."/>
            <person name="Sun H."/>
            <person name="Kurtzman C.P."/>
            <person name="Blackwell M."/>
            <person name="Grigoriev I.V."/>
            <person name="Jeffries T.W."/>
        </authorList>
    </citation>
    <scope>NUCLEOTIDE SEQUENCE [LARGE SCALE GENOMIC DNA]</scope>
    <source>
        <strain evidence="3">NRRL Y-1626</strain>
    </source>
</reference>